<organism evidence="31 32">
    <name type="scientific">Brassicogethes aeneus</name>
    <name type="common">Rape pollen beetle</name>
    <name type="synonym">Meligethes aeneus</name>
    <dbReference type="NCBI Taxonomy" id="1431903"/>
    <lineage>
        <taxon>Eukaryota</taxon>
        <taxon>Metazoa</taxon>
        <taxon>Ecdysozoa</taxon>
        <taxon>Arthropoda</taxon>
        <taxon>Hexapoda</taxon>
        <taxon>Insecta</taxon>
        <taxon>Pterygota</taxon>
        <taxon>Neoptera</taxon>
        <taxon>Endopterygota</taxon>
        <taxon>Coleoptera</taxon>
        <taxon>Polyphaga</taxon>
        <taxon>Cucujiformia</taxon>
        <taxon>Nitidulidae</taxon>
        <taxon>Meligethinae</taxon>
        <taxon>Brassicogethes</taxon>
    </lineage>
</organism>
<accession>A0A9P0BFA0</accession>
<dbReference type="EC" id="2.7.1.138" evidence="22"/>
<gene>
    <name evidence="31" type="ORF">MELIAE_LOCUS10990</name>
</gene>
<name>A0A9P0BFA0_BRAAE</name>
<evidence type="ECO:0000259" key="30">
    <source>
        <dbReference type="PROSITE" id="PS50146"/>
    </source>
</evidence>
<dbReference type="GO" id="GO:0005758">
    <property type="term" value="C:mitochondrial intermembrane space"/>
    <property type="evidence" value="ECO:0007669"/>
    <property type="project" value="UniProtKB-SubCell"/>
</dbReference>
<keyword evidence="6" id="KW-0808">Transferase</keyword>
<dbReference type="SUPFAM" id="SSF111331">
    <property type="entry name" value="NAD kinase/diacylglycerol kinase-like"/>
    <property type="match status" value="1"/>
</dbReference>
<comment type="catalytic activity">
    <reaction evidence="19">
        <text>2-(5Z,8Z,11Z,14Z-eicosatetraenoyl)-glycerol + ATP = 2-(5Z,8Z,11Z,14Z-eicosatetraenoyl)-sn-glycero-3-phosphate + ADP + H(+)</text>
        <dbReference type="Rhea" id="RHEA:43316"/>
        <dbReference type="ChEBI" id="CHEBI:15378"/>
        <dbReference type="ChEBI" id="CHEBI:30616"/>
        <dbReference type="ChEBI" id="CHEBI:52392"/>
        <dbReference type="ChEBI" id="CHEBI:78209"/>
        <dbReference type="ChEBI" id="CHEBI:456216"/>
    </reaction>
    <physiologicalReaction direction="left-to-right" evidence="19">
        <dbReference type="Rhea" id="RHEA:43317"/>
    </physiologicalReaction>
</comment>
<dbReference type="Proteomes" id="UP001154078">
    <property type="component" value="Chromosome 7"/>
</dbReference>
<dbReference type="Gene3D" id="3.40.50.10330">
    <property type="entry name" value="Probable inorganic polyphosphate/atp-NAD kinase, domain 1"/>
    <property type="match status" value="1"/>
</dbReference>
<comment type="subcellular location">
    <subcellularLocation>
        <location evidence="3">Mitochondrion inner membrane</location>
        <topology evidence="3">Peripheral membrane protein</topology>
    </subcellularLocation>
    <subcellularLocation>
        <location evidence="2">Mitochondrion intermembrane space</location>
    </subcellularLocation>
</comment>
<evidence type="ECO:0000256" key="4">
    <source>
        <dbReference type="ARBA" id="ARBA00005175"/>
    </source>
</evidence>
<dbReference type="EMBL" id="OV121138">
    <property type="protein sequence ID" value="CAH0561464.1"/>
    <property type="molecule type" value="Genomic_DNA"/>
</dbReference>
<evidence type="ECO:0000256" key="20">
    <source>
        <dbReference type="ARBA" id="ARBA00024636"/>
    </source>
</evidence>
<evidence type="ECO:0000256" key="8">
    <source>
        <dbReference type="ARBA" id="ARBA00022777"/>
    </source>
</evidence>
<evidence type="ECO:0000256" key="11">
    <source>
        <dbReference type="ARBA" id="ARBA00023098"/>
    </source>
</evidence>
<evidence type="ECO:0000256" key="24">
    <source>
        <dbReference type="ARBA" id="ARBA00026142"/>
    </source>
</evidence>
<dbReference type="SMART" id="SM00046">
    <property type="entry name" value="DAGKc"/>
    <property type="match status" value="1"/>
</dbReference>
<dbReference type="GO" id="GO:0046512">
    <property type="term" value="P:sphingosine biosynthetic process"/>
    <property type="evidence" value="ECO:0007669"/>
    <property type="project" value="TreeGrafter"/>
</dbReference>
<feature type="domain" description="DAGKc" evidence="30">
    <location>
        <begin position="61"/>
        <end position="205"/>
    </location>
</feature>
<evidence type="ECO:0000256" key="22">
    <source>
        <dbReference type="ARBA" id="ARBA00026096"/>
    </source>
</evidence>
<dbReference type="GO" id="GO:0046513">
    <property type="term" value="P:ceramide biosynthetic process"/>
    <property type="evidence" value="ECO:0007669"/>
    <property type="project" value="TreeGrafter"/>
</dbReference>
<evidence type="ECO:0000256" key="29">
    <source>
        <dbReference type="ARBA" id="ARBA00048876"/>
    </source>
</evidence>
<evidence type="ECO:0000313" key="32">
    <source>
        <dbReference type="Proteomes" id="UP001154078"/>
    </source>
</evidence>
<comment type="catalytic activity">
    <reaction evidence="28">
        <text>a monoacylglycerol + ATP = a monoacyl-sn-glycero-3-phosphate + ADP + H(+)</text>
        <dbReference type="Rhea" id="RHEA:19293"/>
        <dbReference type="ChEBI" id="CHEBI:15378"/>
        <dbReference type="ChEBI" id="CHEBI:17408"/>
        <dbReference type="ChEBI" id="CHEBI:30616"/>
        <dbReference type="ChEBI" id="CHEBI:77589"/>
        <dbReference type="ChEBI" id="CHEBI:456216"/>
        <dbReference type="EC" id="2.7.1.94"/>
    </reaction>
    <physiologicalReaction direction="left-to-right" evidence="28">
        <dbReference type="Rhea" id="RHEA:19294"/>
    </physiologicalReaction>
</comment>
<proteinExistence type="inferred from homology"/>
<comment type="catalytic activity">
    <reaction evidence="20">
        <text>1-hexadecanoyl-sn-glycerol + ATP = 1-hexadecanoyl-sn-glycero-3-phosphate + ADP + H(+)</text>
        <dbReference type="Rhea" id="RHEA:43308"/>
        <dbReference type="ChEBI" id="CHEBI:15378"/>
        <dbReference type="ChEBI" id="CHEBI:30616"/>
        <dbReference type="ChEBI" id="CHEBI:57518"/>
        <dbReference type="ChEBI" id="CHEBI:75542"/>
        <dbReference type="ChEBI" id="CHEBI:456216"/>
    </reaction>
    <physiologicalReaction direction="left-to-right" evidence="20">
        <dbReference type="Rhea" id="RHEA:43309"/>
    </physiologicalReaction>
</comment>
<evidence type="ECO:0000256" key="19">
    <source>
        <dbReference type="ARBA" id="ARBA00024556"/>
    </source>
</evidence>
<keyword evidence="13" id="KW-0472">Membrane</keyword>
<dbReference type="GO" id="GO:0005743">
    <property type="term" value="C:mitochondrial inner membrane"/>
    <property type="evidence" value="ECO:0007669"/>
    <property type="project" value="UniProtKB-SubCell"/>
</dbReference>
<dbReference type="InterPro" id="IPR016064">
    <property type="entry name" value="NAD/diacylglycerol_kinase_sf"/>
</dbReference>
<evidence type="ECO:0000256" key="28">
    <source>
        <dbReference type="ARBA" id="ARBA00048663"/>
    </source>
</evidence>
<comment type="pathway">
    <text evidence="4">Lipid metabolism; glycerolipid metabolism.</text>
</comment>
<evidence type="ECO:0000256" key="12">
    <source>
        <dbReference type="ARBA" id="ARBA00023128"/>
    </source>
</evidence>
<evidence type="ECO:0000256" key="17">
    <source>
        <dbReference type="ARBA" id="ARBA00024505"/>
    </source>
</evidence>
<evidence type="ECO:0000256" key="5">
    <source>
        <dbReference type="ARBA" id="ARBA00012133"/>
    </source>
</evidence>
<evidence type="ECO:0000256" key="21">
    <source>
        <dbReference type="ARBA" id="ARBA00025749"/>
    </source>
</evidence>
<dbReference type="EC" id="2.7.1.94" evidence="23"/>
<evidence type="ECO:0000256" key="15">
    <source>
        <dbReference type="ARBA" id="ARBA00023411"/>
    </source>
</evidence>
<keyword evidence="8" id="KW-0418">Kinase</keyword>
<dbReference type="InterPro" id="IPR001206">
    <property type="entry name" value="Diacylglycerol_kinase_cat_dom"/>
</dbReference>
<evidence type="ECO:0000256" key="16">
    <source>
        <dbReference type="ARBA" id="ARBA00024483"/>
    </source>
</evidence>
<keyword evidence="11" id="KW-0443">Lipid metabolism</keyword>
<dbReference type="PANTHER" id="PTHR12358:SF31">
    <property type="entry name" value="ACYLGLYCEROL KINASE, MITOCHONDRIAL"/>
    <property type="match status" value="1"/>
</dbReference>
<evidence type="ECO:0000256" key="10">
    <source>
        <dbReference type="ARBA" id="ARBA00022840"/>
    </source>
</evidence>
<evidence type="ECO:0000256" key="9">
    <source>
        <dbReference type="ARBA" id="ARBA00022792"/>
    </source>
</evidence>
<dbReference type="InterPro" id="IPR045579">
    <property type="entry name" value="AGK_C"/>
</dbReference>
<dbReference type="Pfam" id="PF00781">
    <property type="entry name" value="DAGK_cat"/>
    <property type="match status" value="1"/>
</dbReference>
<dbReference type="Pfam" id="PF19712">
    <property type="entry name" value="AGK_C"/>
    <property type="match status" value="1"/>
</dbReference>
<dbReference type="PROSITE" id="PS50146">
    <property type="entry name" value="DAGK"/>
    <property type="match status" value="1"/>
</dbReference>
<evidence type="ECO:0000256" key="2">
    <source>
        <dbReference type="ARBA" id="ARBA00004569"/>
    </source>
</evidence>
<dbReference type="OrthoDB" id="9979394at2759"/>
<dbReference type="EC" id="2.7.1.107" evidence="5"/>
<evidence type="ECO:0000256" key="18">
    <source>
        <dbReference type="ARBA" id="ARBA00024512"/>
    </source>
</evidence>
<evidence type="ECO:0000256" key="25">
    <source>
        <dbReference type="ARBA" id="ARBA00030553"/>
    </source>
</evidence>
<evidence type="ECO:0000256" key="27">
    <source>
        <dbReference type="ARBA" id="ARBA00048034"/>
    </source>
</evidence>
<keyword evidence="12" id="KW-0496">Mitochondrion</keyword>
<evidence type="ECO:0000256" key="6">
    <source>
        <dbReference type="ARBA" id="ARBA00022679"/>
    </source>
</evidence>
<comment type="cofactor">
    <cofactor evidence="1">
        <name>Mg(2+)</name>
        <dbReference type="ChEBI" id="CHEBI:18420"/>
    </cofactor>
</comment>
<keyword evidence="32" id="KW-1185">Reference proteome</keyword>
<evidence type="ECO:0000256" key="23">
    <source>
        <dbReference type="ARBA" id="ARBA00026098"/>
    </source>
</evidence>
<comment type="catalytic activity">
    <reaction evidence="26">
        <text>a 2-acylglycerol + ATP = a 2-acyl-sn-glycerol 3-phosphate + ADP + H(+)</text>
        <dbReference type="Rhea" id="RHEA:39847"/>
        <dbReference type="ChEBI" id="CHEBI:15378"/>
        <dbReference type="ChEBI" id="CHEBI:17389"/>
        <dbReference type="ChEBI" id="CHEBI:30616"/>
        <dbReference type="ChEBI" id="CHEBI:64982"/>
        <dbReference type="ChEBI" id="CHEBI:456216"/>
    </reaction>
    <physiologicalReaction direction="left-to-right" evidence="26">
        <dbReference type="Rhea" id="RHEA:39848"/>
    </physiologicalReaction>
</comment>
<protein>
    <recommendedName>
        <fullName evidence="24">Acylglycerol kinase, mitochondrial</fullName>
        <ecNumber evidence="5">2.7.1.107</ecNumber>
        <ecNumber evidence="22">2.7.1.138</ecNumber>
        <ecNumber evidence="23">2.7.1.94</ecNumber>
    </recommendedName>
    <alternativeName>
        <fullName evidence="25">Multiple substrate lipid kinase</fullName>
    </alternativeName>
</protein>
<dbReference type="GO" id="GO:0047620">
    <property type="term" value="F:acylglycerol kinase activity"/>
    <property type="evidence" value="ECO:0007669"/>
    <property type="project" value="UniProtKB-EC"/>
</dbReference>
<comment type="catalytic activity">
    <reaction evidence="14">
        <text>1,2-di-(9Z-octadecenoyl)-sn-glycerol + ATP = 1,2-di-(9Z-octadecenoyl)-sn-glycero-3-phosphate + ADP + H(+)</text>
        <dbReference type="Rhea" id="RHEA:40327"/>
        <dbReference type="ChEBI" id="CHEBI:15378"/>
        <dbReference type="ChEBI" id="CHEBI:30616"/>
        <dbReference type="ChEBI" id="CHEBI:52333"/>
        <dbReference type="ChEBI" id="CHEBI:74546"/>
        <dbReference type="ChEBI" id="CHEBI:456216"/>
    </reaction>
    <physiologicalReaction direction="left-to-right" evidence="14">
        <dbReference type="Rhea" id="RHEA:40328"/>
    </physiologicalReaction>
</comment>
<evidence type="ECO:0000256" key="1">
    <source>
        <dbReference type="ARBA" id="ARBA00001946"/>
    </source>
</evidence>
<keyword evidence="9" id="KW-0999">Mitochondrion inner membrane</keyword>
<sequence>MAFVVKTAKTVRTHWKKSTFGAVCFYYGACYTKNYIETQNLMRVYCEKAARYGREPIPINVNPRSITVVLNPNANKRGASDDFNKYCAPLLHLAGILVEVVKTESEGHARELMDGIINTDAIVVAGGDGTLSEVVTGLLRRTQENTNELVPIGVLPLGKTNSVAKSLFPVGAKAENIRCIVDATIAVIEEVVKPVDVMKIEVFEKETGNIVGKPVYALNSIKWGAFRDAEVKKENYWYFGKLQKYTTYLFNGYKNSLSWNCAAQVNYSIPCEGCSNCVQIHEDKNSKKWYQKLKKEVHPKAKYLSINNPACQEVHEKQIATSDFSLLTSNSIPSSISQKPGIPKLEIKIGPENPEYIDFVRQGWLYEKGETKEVKEVIEAKTIQINPEVVSKEEKEYWFSIDNENYEVKPIKITLLPKVINMFCTKEAV</sequence>
<comment type="catalytic activity">
    <reaction evidence="16">
        <text>1-(5Z,8Z,11Z,14Z-eicosatetraenoyl)-sn-glycerol + ATP = 1-(5Z,8Z,11Z,14Z-eicosatetraenoyl)-sn-glycero-3-phosphate + ADP + H(+)</text>
        <dbReference type="Rhea" id="RHEA:43328"/>
        <dbReference type="ChEBI" id="CHEBI:15378"/>
        <dbReference type="ChEBI" id="CHEBI:30616"/>
        <dbReference type="ChEBI" id="CHEBI:34071"/>
        <dbReference type="ChEBI" id="CHEBI:74938"/>
        <dbReference type="ChEBI" id="CHEBI:456216"/>
    </reaction>
    <physiologicalReaction direction="left-to-right" evidence="16">
        <dbReference type="Rhea" id="RHEA:43329"/>
    </physiologicalReaction>
</comment>
<evidence type="ECO:0000256" key="3">
    <source>
        <dbReference type="ARBA" id="ARBA00004637"/>
    </source>
</evidence>
<dbReference type="AlphaFoldDB" id="A0A9P0BFA0"/>
<dbReference type="GO" id="GO:0004143">
    <property type="term" value="F:ATP-dependent diacylglycerol kinase activity"/>
    <property type="evidence" value="ECO:0007669"/>
    <property type="project" value="UniProtKB-EC"/>
</dbReference>
<evidence type="ECO:0000256" key="14">
    <source>
        <dbReference type="ARBA" id="ARBA00023371"/>
    </source>
</evidence>
<dbReference type="InterPro" id="IPR050187">
    <property type="entry name" value="Lipid_Phosphate_FormReg"/>
</dbReference>
<dbReference type="PANTHER" id="PTHR12358">
    <property type="entry name" value="SPHINGOSINE KINASE"/>
    <property type="match status" value="1"/>
</dbReference>
<keyword evidence="10" id="KW-0067">ATP-binding</keyword>
<comment type="catalytic activity">
    <reaction evidence="29">
        <text>N-(hexanoyl)sphing-4-enine + ATP = N-hexanoylsphing-4-enine 1-phosphate + ADP + H(+)</text>
        <dbReference type="Rhea" id="RHEA:43312"/>
        <dbReference type="ChEBI" id="CHEBI:15378"/>
        <dbReference type="ChEBI" id="CHEBI:30616"/>
        <dbReference type="ChEBI" id="CHEBI:63867"/>
        <dbReference type="ChEBI" id="CHEBI:82959"/>
        <dbReference type="ChEBI" id="CHEBI:456216"/>
    </reaction>
    <physiologicalReaction direction="left-to-right" evidence="29">
        <dbReference type="Rhea" id="RHEA:43313"/>
    </physiologicalReaction>
</comment>
<comment type="similarity">
    <text evidence="21">Belongs to the AGK family.</text>
</comment>
<evidence type="ECO:0000256" key="26">
    <source>
        <dbReference type="ARBA" id="ARBA00044480"/>
    </source>
</evidence>
<keyword evidence="7" id="KW-0547">Nucleotide-binding</keyword>
<reference evidence="31" key="1">
    <citation type="submission" date="2021-12" db="EMBL/GenBank/DDBJ databases">
        <authorList>
            <person name="King R."/>
        </authorList>
    </citation>
    <scope>NUCLEOTIDE SEQUENCE</scope>
</reference>
<comment type="catalytic activity">
    <reaction evidence="27">
        <text>an N-acylsphing-4-enine + ATP = an N-acylsphing-4-enine 1-phosphate + ADP + H(+)</text>
        <dbReference type="Rhea" id="RHEA:17929"/>
        <dbReference type="ChEBI" id="CHEBI:15378"/>
        <dbReference type="ChEBI" id="CHEBI:30616"/>
        <dbReference type="ChEBI" id="CHEBI:52639"/>
        <dbReference type="ChEBI" id="CHEBI:57674"/>
        <dbReference type="ChEBI" id="CHEBI:456216"/>
        <dbReference type="EC" id="2.7.1.138"/>
    </reaction>
    <physiologicalReaction direction="left-to-right" evidence="27">
        <dbReference type="Rhea" id="RHEA:17930"/>
    </physiologicalReaction>
</comment>
<comment type="catalytic activity">
    <reaction evidence="17">
        <text>1-(9Z-octadecenoyl)-sn-glycerol + ATP = 1-(9Z-octadecenoyl)-sn-glycero-3-phosphate + ADP + H(+)</text>
        <dbReference type="Rhea" id="RHEA:41079"/>
        <dbReference type="ChEBI" id="CHEBI:15378"/>
        <dbReference type="ChEBI" id="CHEBI:30616"/>
        <dbReference type="ChEBI" id="CHEBI:74544"/>
        <dbReference type="ChEBI" id="CHEBI:75757"/>
        <dbReference type="ChEBI" id="CHEBI:456216"/>
    </reaction>
    <physiologicalReaction direction="left-to-right" evidence="17">
        <dbReference type="Rhea" id="RHEA:41080"/>
    </physiologicalReaction>
</comment>
<evidence type="ECO:0000256" key="13">
    <source>
        <dbReference type="ARBA" id="ARBA00023136"/>
    </source>
</evidence>
<evidence type="ECO:0000313" key="31">
    <source>
        <dbReference type="EMBL" id="CAH0561464.1"/>
    </source>
</evidence>
<evidence type="ECO:0000256" key="7">
    <source>
        <dbReference type="ARBA" id="ARBA00022741"/>
    </source>
</evidence>
<comment type="catalytic activity">
    <reaction evidence="18">
        <text>a 1-acyl-sn-glycerol + ATP = a 1-acyl-sn-glycero-3-phosphate + ADP + H(+)</text>
        <dbReference type="Rhea" id="RHEA:33747"/>
        <dbReference type="ChEBI" id="CHEBI:15378"/>
        <dbReference type="ChEBI" id="CHEBI:30616"/>
        <dbReference type="ChEBI" id="CHEBI:57970"/>
        <dbReference type="ChEBI" id="CHEBI:64683"/>
        <dbReference type="ChEBI" id="CHEBI:456216"/>
    </reaction>
    <physiologicalReaction direction="left-to-right" evidence="18">
        <dbReference type="Rhea" id="RHEA:33748"/>
    </physiologicalReaction>
</comment>
<comment type="catalytic activity">
    <reaction evidence="15">
        <text>a 1,2-diacyl-sn-glycerol + ATP = a 1,2-diacyl-sn-glycero-3-phosphate + ADP + H(+)</text>
        <dbReference type="Rhea" id="RHEA:10272"/>
        <dbReference type="ChEBI" id="CHEBI:15378"/>
        <dbReference type="ChEBI" id="CHEBI:17815"/>
        <dbReference type="ChEBI" id="CHEBI:30616"/>
        <dbReference type="ChEBI" id="CHEBI:58608"/>
        <dbReference type="ChEBI" id="CHEBI:456216"/>
        <dbReference type="EC" id="2.7.1.107"/>
    </reaction>
    <physiologicalReaction direction="left-to-right" evidence="15">
        <dbReference type="Rhea" id="RHEA:10273"/>
    </physiologicalReaction>
</comment>
<dbReference type="GO" id="GO:0005524">
    <property type="term" value="F:ATP binding"/>
    <property type="evidence" value="ECO:0007669"/>
    <property type="project" value="UniProtKB-KW"/>
</dbReference>
<dbReference type="GO" id="GO:0001729">
    <property type="term" value="F:ceramide kinase activity"/>
    <property type="evidence" value="ECO:0007669"/>
    <property type="project" value="UniProtKB-EC"/>
</dbReference>
<dbReference type="InterPro" id="IPR017438">
    <property type="entry name" value="ATP-NAD_kinase_N"/>
</dbReference>